<dbReference type="GO" id="GO:0016491">
    <property type="term" value="F:oxidoreductase activity"/>
    <property type="evidence" value="ECO:0007669"/>
    <property type="project" value="InterPro"/>
</dbReference>
<dbReference type="CDD" id="cd08241">
    <property type="entry name" value="QOR1"/>
    <property type="match status" value="1"/>
</dbReference>
<dbReference type="GO" id="GO:0008270">
    <property type="term" value="F:zinc ion binding"/>
    <property type="evidence" value="ECO:0007669"/>
    <property type="project" value="InterPro"/>
</dbReference>
<dbReference type="AlphaFoldDB" id="A0A0N0MB09"/>
<proteinExistence type="predicted"/>
<dbReference type="Pfam" id="PF08240">
    <property type="entry name" value="ADH_N"/>
    <property type="match status" value="1"/>
</dbReference>
<evidence type="ECO:0000313" key="2">
    <source>
        <dbReference type="EMBL" id="KPH80323.1"/>
    </source>
</evidence>
<comment type="caution">
    <text evidence="2">The sequence shown here is derived from an EMBL/GenBank/DDBJ whole genome shotgun (WGS) entry which is preliminary data.</text>
</comment>
<sequence length="333" mass="35240">MRSYRVWEHGAPSSMRIDILPDLAPGPGELLVDVKAAGINFPDTLVISGKYQVLPPRPFTPGKDFAGVIRAVGPNVTDFAPGDRVMAQVENGAFAEQAIARADQTYKLPDGMSFTAAAAMGLVYQTAHFALVERGQYKRGETVLVGGAAGGVGLAAVQIAKGLGARVLAGVRSPQEGAVVREAGVDAVIDLSAPDLRESLRAQVHKATDGRGVDVVLDPLGAEFFSAALRAMAWCGRLVVIGFAAGDIPSVKVNYLLVKNIAVSGLQWSDYRDRTPVRVHAVQSELFDLWRAGAVKPYIMREFAFGELADALHLVSEGKVHGKAVITVNGTAS</sequence>
<dbReference type="PANTHER" id="PTHR43677">
    <property type="entry name" value="SHORT-CHAIN DEHYDROGENASE/REDUCTASE"/>
    <property type="match status" value="1"/>
</dbReference>
<dbReference type="SUPFAM" id="SSF50129">
    <property type="entry name" value="GroES-like"/>
    <property type="match status" value="1"/>
</dbReference>
<evidence type="ECO:0000313" key="3">
    <source>
        <dbReference type="Proteomes" id="UP000037822"/>
    </source>
</evidence>
<protein>
    <submittedName>
        <fullName evidence="2">NADPH:quinone oxidoreductase</fullName>
    </submittedName>
</protein>
<dbReference type="RefSeq" id="WP_054209691.1">
    <property type="nucleotide sequence ID" value="NZ_LGSZ01000043.1"/>
</dbReference>
<dbReference type="InterPro" id="IPR051397">
    <property type="entry name" value="Zn-ADH-like_protein"/>
</dbReference>
<accession>A0A0N0MB09</accession>
<dbReference type="InterPro" id="IPR020843">
    <property type="entry name" value="ER"/>
</dbReference>
<dbReference type="OrthoDB" id="4190732at2"/>
<dbReference type="Pfam" id="PF00107">
    <property type="entry name" value="ADH_zinc_N"/>
    <property type="match status" value="1"/>
</dbReference>
<dbReference type="PANTHER" id="PTHR43677:SF4">
    <property type="entry name" value="QUINONE OXIDOREDUCTASE-LIKE PROTEIN 2"/>
    <property type="match status" value="1"/>
</dbReference>
<dbReference type="SUPFAM" id="SSF51735">
    <property type="entry name" value="NAD(P)-binding Rossmann-fold domains"/>
    <property type="match status" value="1"/>
</dbReference>
<keyword evidence="3" id="KW-1185">Reference proteome</keyword>
<dbReference type="InterPro" id="IPR013149">
    <property type="entry name" value="ADH-like_C"/>
</dbReference>
<gene>
    <name evidence="2" type="ORF">AE618_14030</name>
</gene>
<evidence type="ECO:0000259" key="1">
    <source>
        <dbReference type="SMART" id="SM00829"/>
    </source>
</evidence>
<dbReference type="EMBL" id="LGSZ01000043">
    <property type="protein sequence ID" value="KPH80323.1"/>
    <property type="molecule type" value="Genomic_DNA"/>
</dbReference>
<dbReference type="InterPro" id="IPR013154">
    <property type="entry name" value="ADH-like_N"/>
</dbReference>
<name>A0A0N0MB09_9HYPH</name>
<dbReference type="InterPro" id="IPR011032">
    <property type="entry name" value="GroES-like_sf"/>
</dbReference>
<dbReference type="Gene3D" id="3.90.180.10">
    <property type="entry name" value="Medium-chain alcohol dehydrogenases, catalytic domain"/>
    <property type="match status" value="1"/>
</dbReference>
<reference evidence="2 3" key="1">
    <citation type="submission" date="2015-07" db="EMBL/GenBank/DDBJ databases">
        <title>Whole genome sequencing of Bosea vaviloviae isolated from cave pool.</title>
        <authorList>
            <person name="Tan N.E.H."/>
            <person name="Lee Y.P."/>
            <person name="Gan H.M."/>
            <person name="Barton H."/>
            <person name="Savka M.A."/>
        </authorList>
    </citation>
    <scope>NUCLEOTIDE SEQUENCE [LARGE SCALE GENOMIC DNA]</scope>
    <source>
        <strain evidence="2 3">SD260</strain>
    </source>
</reference>
<dbReference type="PATRIC" id="fig|1526658.3.peg.4197"/>
<dbReference type="Proteomes" id="UP000037822">
    <property type="component" value="Unassembled WGS sequence"/>
</dbReference>
<dbReference type="SMART" id="SM00829">
    <property type="entry name" value="PKS_ER"/>
    <property type="match status" value="1"/>
</dbReference>
<dbReference type="PROSITE" id="PS01162">
    <property type="entry name" value="QOR_ZETA_CRYSTAL"/>
    <property type="match status" value="1"/>
</dbReference>
<dbReference type="InterPro" id="IPR002364">
    <property type="entry name" value="Quin_OxRdtase/zeta-crystal_CS"/>
</dbReference>
<organism evidence="2 3">
    <name type="scientific">Bosea vaviloviae</name>
    <dbReference type="NCBI Taxonomy" id="1526658"/>
    <lineage>
        <taxon>Bacteria</taxon>
        <taxon>Pseudomonadati</taxon>
        <taxon>Pseudomonadota</taxon>
        <taxon>Alphaproteobacteria</taxon>
        <taxon>Hyphomicrobiales</taxon>
        <taxon>Boseaceae</taxon>
        <taxon>Bosea</taxon>
    </lineage>
</organism>
<dbReference type="Gene3D" id="3.40.50.720">
    <property type="entry name" value="NAD(P)-binding Rossmann-like Domain"/>
    <property type="match status" value="1"/>
</dbReference>
<dbReference type="InterPro" id="IPR036291">
    <property type="entry name" value="NAD(P)-bd_dom_sf"/>
</dbReference>
<feature type="domain" description="Enoyl reductase (ER)" evidence="1">
    <location>
        <begin position="10"/>
        <end position="326"/>
    </location>
</feature>